<accession>A0A7U2EU11</accession>
<protein>
    <submittedName>
        <fullName evidence="2">Uncharacterized protein</fullName>
    </submittedName>
</protein>
<feature type="transmembrane region" description="Helical" evidence="1">
    <location>
        <begin position="12"/>
        <end position="30"/>
    </location>
</feature>
<feature type="non-terminal residue" evidence="2">
    <location>
        <position position="157"/>
    </location>
</feature>
<keyword evidence="1" id="KW-1133">Transmembrane helix</keyword>
<gene>
    <name evidence="2" type="ORF">JI435_005990</name>
</gene>
<organism evidence="2 3">
    <name type="scientific">Phaeosphaeria nodorum (strain SN15 / ATCC MYA-4574 / FGSC 10173)</name>
    <name type="common">Glume blotch fungus</name>
    <name type="synonym">Parastagonospora nodorum</name>
    <dbReference type="NCBI Taxonomy" id="321614"/>
    <lineage>
        <taxon>Eukaryota</taxon>
        <taxon>Fungi</taxon>
        <taxon>Dikarya</taxon>
        <taxon>Ascomycota</taxon>
        <taxon>Pezizomycotina</taxon>
        <taxon>Dothideomycetes</taxon>
        <taxon>Pleosporomycetidae</taxon>
        <taxon>Pleosporales</taxon>
        <taxon>Pleosporineae</taxon>
        <taxon>Phaeosphaeriaceae</taxon>
        <taxon>Parastagonospora</taxon>
    </lineage>
</organism>
<dbReference type="Proteomes" id="UP000663193">
    <property type="component" value="Chromosome 1"/>
</dbReference>
<dbReference type="EMBL" id="CP069023">
    <property type="protein sequence ID" value="QRC91100.1"/>
    <property type="molecule type" value="Genomic_DNA"/>
</dbReference>
<keyword evidence="1" id="KW-0812">Transmembrane</keyword>
<sequence>MMDTRQVRSRTISNLSGAAVLIICFCFYVLEMLKVGPLSSWLCSLIVAHLGKDDWQVGRFLTDGPPSCRVRDLVLQYPQPHRRLLVGPMHRIIDASEKELPSLPERHLQAGHAASSATIRLDLISRCRWRKRRYCESVAPHKVPRAMFSHTKTLSAR</sequence>
<name>A0A7U2EU11_PHANO</name>
<keyword evidence="1" id="KW-0472">Membrane</keyword>
<reference evidence="3" key="1">
    <citation type="journal article" date="2021" name="BMC Genomics">
        <title>Chromosome-level genome assembly and manually-curated proteome of model necrotroph Parastagonospora nodorum Sn15 reveals a genome-wide trove of candidate effector homologs, and redundancy of virulence-related functions within an accessory chromosome.</title>
        <authorList>
            <person name="Bertazzoni S."/>
            <person name="Jones D.A.B."/>
            <person name="Phan H.T."/>
            <person name="Tan K.-C."/>
            <person name="Hane J.K."/>
        </authorList>
    </citation>
    <scope>NUCLEOTIDE SEQUENCE [LARGE SCALE GENOMIC DNA]</scope>
    <source>
        <strain evidence="3">SN15 / ATCC MYA-4574 / FGSC 10173)</strain>
    </source>
</reference>
<dbReference type="AlphaFoldDB" id="A0A7U2EU11"/>
<evidence type="ECO:0000256" key="1">
    <source>
        <dbReference type="SAM" id="Phobius"/>
    </source>
</evidence>
<evidence type="ECO:0000313" key="2">
    <source>
        <dbReference type="EMBL" id="QRC91100.1"/>
    </source>
</evidence>
<keyword evidence="3" id="KW-1185">Reference proteome</keyword>
<proteinExistence type="predicted"/>
<evidence type="ECO:0000313" key="3">
    <source>
        <dbReference type="Proteomes" id="UP000663193"/>
    </source>
</evidence>
<dbReference type="VEuPathDB" id="FungiDB:JI435_005990"/>